<accession>A0A699JI52</accession>
<comment type="caution">
    <text evidence="2">The sequence shown here is derived from an EMBL/GenBank/DDBJ whole genome shotgun (WGS) entry which is preliminary data.</text>
</comment>
<feature type="region of interest" description="Disordered" evidence="1">
    <location>
        <begin position="36"/>
        <end position="90"/>
    </location>
</feature>
<protein>
    <submittedName>
        <fullName evidence="2">Uncharacterized protein</fullName>
    </submittedName>
</protein>
<proteinExistence type="predicted"/>
<dbReference type="AlphaFoldDB" id="A0A699JI52"/>
<reference evidence="2" key="1">
    <citation type="journal article" date="2019" name="Sci. Rep.">
        <title>Draft genome of Tanacetum cinerariifolium, the natural source of mosquito coil.</title>
        <authorList>
            <person name="Yamashiro T."/>
            <person name="Shiraishi A."/>
            <person name="Satake H."/>
            <person name="Nakayama K."/>
        </authorList>
    </citation>
    <scope>NUCLEOTIDE SEQUENCE</scope>
</reference>
<feature type="compositionally biased region" description="Basic and acidic residues" evidence="1">
    <location>
        <begin position="63"/>
        <end position="88"/>
    </location>
</feature>
<organism evidence="2">
    <name type="scientific">Tanacetum cinerariifolium</name>
    <name type="common">Dalmatian daisy</name>
    <name type="synonym">Chrysanthemum cinerariifolium</name>
    <dbReference type="NCBI Taxonomy" id="118510"/>
    <lineage>
        <taxon>Eukaryota</taxon>
        <taxon>Viridiplantae</taxon>
        <taxon>Streptophyta</taxon>
        <taxon>Embryophyta</taxon>
        <taxon>Tracheophyta</taxon>
        <taxon>Spermatophyta</taxon>
        <taxon>Magnoliopsida</taxon>
        <taxon>eudicotyledons</taxon>
        <taxon>Gunneridae</taxon>
        <taxon>Pentapetalae</taxon>
        <taxon>asterids</taxon>
        <taxon>campanulids</taxon>
        <taxon>Asterales</taxon>
        <taxon>Asteraceae</taxon>
        <taxon>Asteroideae</taxon>
        <taxon>Anthemideae</taxon>
        <taxon>Anthemidinae</taxon>
        <taxon>Tanacetum</taxon>
    </lineage>
</organism>
<evidence type="ECO:0000256" key="1">
    <source>
        <dbReference type="SAM" id="MobiDB-lite"/>
    </source>
</evidence>
<sequence length="137" mass="15630">MEENLSSAKSQVDETKLHIAETSDAKKRNIRFNITLPDYDSDSENGNGGDAHQGPNTSHSGAIRRDEDDHDSRMIIRLDEGKGVEQGKEGNMFGFQKDYFTIQVNVRDRLQRYSKKEMMRQSTLKVSQSTKTFTLEN</sequence>
<dbReference type="EMBL" id="BKCJ010416657">
    <property type="protein sequence ID" value="GFA39551.1"/>
    <property type="molecule type" value="Genomic_DNA"/>
</dbReference>
<gene>
    <name evidence="2" type="ORF">Tci_611523</name>
</gene>
<feature type="compositionally biased region" description="Polar residues" evidence="1">
    <location>
        <begin position="1"/>
        <end position="10"/>
    </location>
</feature>
<feature type="region of interest" description="Disordered" evidence="1">
    <location>
        <begin position="1"/>
        <end position="24"/>
    </location>
</feature>
<name>A0A699JI52_TANCI</name>
<evidence type="ECO:0000313" key="2">
    <source>
        <dbReference type="EMBL" id="GFA39551.1"/>
    </source>
</evidence>
<feature type="compositionally biased region" description="Basic and acidic residues" evidence="1">
    <location>
        <begin position="11"/>
        <end position="24"/>
    </location>
</feature>